<dbReference type="Proteomes" id="UP001281147">
    <property type="component" value="Unassembled WGS sequence"/>
</dbReference>
<dbReference type="EMBL" id="JAUTXU010000020">
    <property type="protein sequence ID" value="KAK3720788.1"/>
    <property type="molecule type" value="Genomic_DNA"/>
</dbReference>
<evidence type="ECO:0000313" key="2">
    <source>
        <dbReference type="Proteomes" id="UP001281147"/>
    </source>
</evidence>
<sequence length="166" mass="18854">MASDETKWLYIRKPCECRDCNDVRGGQRLLSDVWLRSRIGAPLHNLKTKTNGAALHLLEELHRIHKPELYEQEQGIAEAGADEAVEATQVQPDDRAEASESELTDSSNEPRPALQRKRRMRAVPDVENTMHPQAMQRESTVKGKLPKQHLQIHSYGLLAEARSSRQ</sequence>
<gene>
    <name evidence="1" type="ORF">LTR37_003451</name>
</gene>
<keyword evidence="2" id="KW-1185">Reference proteome</keyword>
<reference evidence="1" key="1">
    <citation type="submission" date="2023-07" db="EMBL/GenBank/DDBJ databases">
        <title>Black Yeasts Isolated from many extreme environments.</title>
        <authorList>
            <person name="Coleine C."/>
            <person name="Stajich J.E."/>
            <person name="Selbmann L."/>
        </authorList>
    </citation>
    <scope>NUCLEOTIDE SEQUENCE</scope>
    <source>
        <strain evidence="1">CCFEE 5714</strain>
    </source>
</reference>
<name>A0ACC3NS64_9PEZI</name>
<comment type="caution">
    <text evidence="1">The sequence shown here is derived from an EMBL/GenBank/DDBJ whole genome shotgun (WGS) entry which is preliminary data.</text>
</comment>
<organism evidence="1 2">
    <name type="scientific">Vermiconidia calcicola</name>
    <dbReference type="NCBI Taxonomy" id="1690605"/>
    <lineage>
        <taxon>Eukaryota</taxon>
        <taxon>Fungi</taxon>
        <taxon>Dikarya</taxon>
        <taxon>Ascomycota</taxon>
        <taxon>Pezizomycotina</taxon>
        <taxon>Dothideomycetes</taxon>
        <taxon>Dothideomycetidae</taxon>
        <taxon>Mycosphaerellales</taxon>
        <taxon>Extremaceae</taxon>
        <taxon>Vermiconidia</taxon>
    </lineage>
</organism>
<protein>
    <submittedName>
        <fullName evidence="1">Uncharacterized protein</fullName>
    </submittedName>
</protein>
<accession>A0ACC3NS64</accession>
<proteinExistence type="predicted"/>
<evidence type="ECO:0000313" key="1">
    <source>
        <dbReference type="EMBL" id="KAK3720788.1"/>
    </source>
</evidence>